<feature type="region of interest" description="Disordered" evidence="8">
    <location>
        <begin position="146"/>
        <end position="179"/>
    </location>
</feature>
<evidence type="ECO:0000256" key="3">
    <source>
        <dbReference type="ARBA" id="ARBA00022574"/>
    </source>
</evidence>
<dbReference type="Gene3D" id="2.130.10.10">
    <property type="entry name" value="YVTN repeat-like/Quinoprotein amine dehydrogenase"/>
    <property type="match status" value="1"/>
</dbReference>
<comment type="caution">
    <text evidence="10">The sequence shown here is derived from an EMBL/GenBank/DDBJ whole genome shotgun (WGS) entry which is preliminary data.</text>
</comment>
<keyword evidence="3 7" id="KW-0853">WD repeat</keyword>
<dbReference type="InterPro" id="IPR050459">
    <property type="entry name" value="WD_repeat_RBAP46/RBAP48/MSI1"/>
</dbReference>
<keyword evidence="5" id="KW-0156">Chromatin regulator</keyword>
<feature type="region of interest" description="Disordered" evidence="8">
    <location>
        <begin position="404"/>
        <end position="451"/>
    </location>
</feature>
<keyword evidence="6" id="KW-0539">Nucleus</keyword>
<dbReference type="SMART" id="SM00320">
    <property type="entry name" value="WD40"/>
    <property type="match status" value="5"/>
</dbReference>
<evidence type="ECO:0000256" key="2">
    <source>
        <dbReference type="ARBA" id="ARBA00009341"/>
    </source>
</evidence>
<evidence type="ECO:0000313" key="10">
    <source>
        <dbReference type="EMBL" id="GFR43307.1"/>
    </source>
</evidence>
<evidence type="ECO:0000256" key="5">
    <source>
        <dbReference type="ARBA" id="ARBA00022853"/>
    </source>
</evidence>
<dbReference type="SUPFAM" id="SSF50978">
    <property type="entry name" value="WD40 repeat-like"/>
    <property type="match status" value="1"/>
</dbReference>
<keyword evidence="11" id="KW-1185">Reference proteome</keyword>
<dbReference type="Pfam" id="PF12265">
    <property type="entry name" value="CAF1C_H4-bd"/>
    <property type="match status" value="1"/>
</dbReference>
<accession>A0AAD3DM53</accession>
<evidence type="ECO:0000256" key="8">
    <source>
        <dbReference type="SAM" id="MobiDB-lite"/>
    </source>
</evidence>
<comment type="subcellular location">
    <subcellularLocation>
        <location evidence="1">Nucleus</location>
    </subcellularLocation>
</comment>
<feature type="repeat" description="WD" evidence="7">
    <location>
        <begin position="361"/>
        <end position="403"/>
    </location>
</feature>
<feature type="non-terminal residue" evidence="10">
    <location>
        <position position="1"/>
    </location>
</feature>
<organism evidence="10 11">
    <name type="scientific">Astrephomene gubernaculifera</name>
    <dbReference type="NCBI Taxonomy" id="47775"/>
    <lineage>
        <taxon>Eukaryota</taxon>
        <taxon>Viridiplantae</taxon>
        <taxon>Chlorophyta</taxon>
        <taxon>core chlorophytes</taxon>
        <taxon>Chlorophyceae</taxon>
        <taxon>CS clade</taxon>
        <taxon>Chlamydomonadales</taxon>
        <taxon>Astrephomenaceae</taxon>
        <taxon>Astrephomene</taxon>
    </lineage>
</organism>
<evidence type="ECO:0000313" key="11">
    <source>
        <dbReference type="Proteomes" id="UP001054857"/>
    </source>
</evidence>
<dbReference type="InterPro" id="IPR001680">
    <property type="entry name" value="WD40_rpt"/>
</dbReference>
<feature type="compositionally biased region" description="Polar residues" evidence="8">
    <location>
        <begin position="163"/>
        <end position="174"/>
    </location>
</feature>
<evidence type="ECO:0000256" key="7">
    <source>
        <dbReference type="PROSITE-ProRule" id="PRU00221"/>
    </source>
</evidence>
<name>A0AAD3DM53_9CHLO</name>
<dbReference type="PRINTS" id="PR00320">
    <property type="entry name" value="GPROTEINBRPT"/>
</dbReference>
<dbReference type="Proteomes" id="UP001054857">
    <property type="component" value="Unassembled WGS sequence"/>
</dbReference>
<dbReference type="InterPro" id="IPR036322">
    <property type="entry name" value="WD40_repeat_dom_sf"/>
</dbReference>
<dbReference type="InterPro" id="IPR015943">
    <property type="entry name" value="WD40/YVTN_repeat-like_dom_sf"/>
</dbReference>
<feature type="compositionally biased region" description="Low complexity" evidence="8">
    <location>
        <begin position="427"/>
        <end position="451"/>
    </location>
</feature>
<dbReference type="InterPro" id="IPR020472">
    <property type="entry name" value="WD40_PAC1"/>
</dbReference>
<sequence length="451" mass="47846">MAEKPLLSDSAFEAFKRRLVPVLYDWFMHYHLAYPTQTCRWGPLVEDLGHKSRYQAYLSEQVLDGSRPNTLVLAHIDVFKPHVASCEAVSSWTEKSRSQEVAIVKTIYHPGEVNKVRELPQHPQLLVTHTDSSSLFLWNMERQPDRRPAGAGLAGAGTSTGGKSTRQRTSSASDPSLPDLTLVGHEEEAQFPLACSSTDPRVASGGSDTLVLLWDLGDHVSSLLGPGGGGGGGRRSTPELKARYRLEGHTATVGDLVFQPLATSSPSPSSAPSAPSAASSNVLLSVADDGRLITWDVRSQRPRVGCVEAAHGAGVNVLCVDWSSLDDNMVVTGAQDGSLHVWDRRRMSAAADRIAAFDAHRNSEQREIIHVEWHPSARHVFASGAQDHTVALWDLTRTAHLDNNTPASGDLPTAAGAAVGGGGGAGRSSRPTGSSGAATTSAAAEAAATGR</sequence>
<dbReference type="PROSITE" id="PS50082">
    <property type="entry name" value="WD_REPEATS_2"/>
    <property type="match status" value="2"/>
</dbReference>
<evidence type="ECO:0000256" key="1">
    <source>
        <dbReference type="ARBA" id="ARBA00004123"/>
    </source>
</evidence>
<dbReference type="PANTHER" id="PTHR22850">
    <property type="entry name" value="WD40 REPEAT FAMILY"/>
    <property type="match status" value="1"/>
</dbReference>
<evidence type="ECO:0000256" key="4">
    <source>
        <dbReference type="ARBA" id="ARBA00022737"/>
    </source>
</evidence>
<feature type="domain" description="Histone-binding protein RBBP4-like N-terminal" evidence="9">
    <location>
        <begin position="19"/>
        <end position="78"/>
    </location>
</feature>
<reference evidence="10 11" key="1">
    <citation type="journal article" date="2021" name="Sci. Rep.">
        <title>Genome sequencing of the multicellular alga Astrephomene provides insights into convergent evolution of germ-soma differentiation.</title>
        <authorList>
            <person name="Yamashita S."/>
            <person name="Yamamoto K."/>
            <person name="Matsuzaki R."/>
            <person name="Suzuki S."/>
            <person name="Yamaguchi H."/>
            <person name="Hirooka S."/>
            <person name="Minakuchi Y."/>
            <person name="Miyagishima S."/>
            <person name="Kawachi M."/>
            <person name="Toyoda A."/>
            <person name="Nozaki H."/>
        </authorList>
    </citation>
    <scope>NUCLEOTIDE SEQUENCE [LARGE SCALE GENOMIC DNA]</scope>
    <source>
        <strain evidence="10 11">NIES-4017</strain>
    </source>
</reference>
<protein>
    <recommendedName>
        <fullName evidence="9">Histone-binding protein RBBP4-like N-terminal domain-containing protein</fullName>
    </recommendedName>
</protein>
<evidence type="ECO:0000259" key="9">
    <source>
        <dbReference type="Pfam" id="PF12265"/>
    </source>
</evidence>
<dbReference type="EMBL" id="BMAR01000005">
    <property type="protein sequence ID" value="GFR43307.1"/>
    <property type="molecule type" value="Genomic_DNA"/>
</dbReference>
<dbReference type="AlphaFoldDB" id="A0AAD3DM53"/>
<feature type="repeat" description="WD" evidence="7">
    <location>
        <begin position="326"/>
        <end position="352"/>
    </location>
</feature>
<comment type="similarity">
    <text evidence="2">Belongs to the WD repeat RBAP46/RBAP48/MSI1 family.</text>
</comment>
<dbReference type="Pfam" id="PF00400">
    <property type="entry name" value="WD40"/>
    <property type="match status" value="2"/>
</dbReference>
<evidence type="ECO:0000256" key="6">
    <source>
        <dbReference type="ARBA" id="ARBA00023242"/>
    </source>
</evidence>
<keyword evidence="4" id="KW-0677">Repeat</keyword>
<gene>
    <name evidence="10" type="ORF">Agub_g4373</name>
</gene>
<proteinExistence type="inferred from homology"/>
<dbReference type="InterPro" id="IPR022052">
    <property type="entry name" value="Histone-bd_RBBP4-like_N"/>
</dbReference>
<dbReference type="GO" id="GO:0005634">
    <property type="term" value="C:nucleus"/>
    <property type="evidence" value="ECO:0007669"/>
    <property type="project" value="UniProtKB-SubCell"/>
</dbReference>
<dbReference type="GO" id="GO:0006325">
    <property type="term" value="P:chromatin organization"/>
    <property type="evidence" value="ECO:0007669"/>
    <property type="project" value="UniProtKB-KW"/>
</dbReference>